<dbReference type="SUPFAM" id="SSF50249">
    <property type="entry name" value="Nucleic acid-binding proteins"/>
    <property type="match status" value="1"/>
</dbReference>
<dbReference type="GO" id="GO:0071897">
    <property type="term" value="P:DNA biosynthetic process"/>
    <property type="evidence" value="ECO:0007669"/>
    <property type="project" value="InterPro"/>
</dbReference>
<evidence type="ECO:0000256" key="2">
    <source>
        <dbReference type="ARBA" id="ARBA00022618"/>
    </source>
</evidence>
<feature type="domain" description="ATP-dependent DNA ligase family profile" evidence="16">
    <location>
        <begin position="298"/>
        <end position="411"/>
    </location>
</feature>
<dbReference type="EC" id="6.5.1.1" evidence="14"/>
<keyword evidence="10 14" id="KW-0234">DNA repair</keyword>
<keyword evidence="4" id="KW-0479">Metal-binding</keyword>
<sequence length="513" mass="53789">MASGTPTLADLVATSGAVAATSGRSAKRDALAELLGRLPAEEVAVAAGFLTGEPRQGRIGIGWRTLSSVDVDPASAPSLSLVEVDAALDALDALEGPGSAGRRRELLADLLGRATAEEAAFLTRLLGGELRQGASAGVMTDAVARAADVPATAVRRAAMLGGDLPTIAALAVGGGAEALGAIGLELGRPVQPMLAATAPSVTDAVDGVGRAVVEWKLDGIRIQVHRRGDDVRIWTRNLNDITARLPEVVALVRALPARDLVLDGEALVVDDADRPVLFQDTASRVSADEVGDVAVRPWFFDLLHRDGRDLLDAPLAERRGALAEVAPALRVPGEEVDDPRAGDDVLVAALAAGHEGVVVKDAAAPYQAGRRGKAWRKVKPVHTLDLVVLAAEWGHGRRRGWLSNLHLGARADDGDGLVMVGKTFKGLTDELLTWQTEALLARQVAEERSGSPQTGVVHVRPELVVEVALDGVQRSTRYPGGVALRFARVVRYRPDKTPDQADTLTAVRAVGQP</sequence>
<evidence type="ECO:0000256" key="6">
    <source>
        <dbReference type="ARBA" id="ARBA00022763"/>
    </source>
</evidence>
<dbReference type="GO" id="GO:0006260">
    <property type="term" value="P:DNA replication"/>
    <property type="evidence" value="ECO:0007669"/>
    <property type="project" value="UniProtKB-KW"/>
</dbReference>
<keyword evidence="8" id="KW-0460">Magnesium</keyword>
<dbReference type="Proteomes" id="UP001216390">
    <property type="component" value="Chromosome"/>
</dbReference>
<dbReference type="PROSITE" id="PS50160">
    <property type="entry name" value="DNA_LIGASE_A3"/>
    <property type="match status" value="1"/>
</dbReference>
<gene>
    <name evidence="17" type="ORF">PO878_19460</name>
</gene>
<evidence type="ECO:0000256" key="4">
    <source>
        <dbReference type="ARBA" id="ARBA00022723"/>
    </source>
</evidence>
<dbReference type="GO" id="GO:0005524">
    <property type="term" value="F:ATP binding"/>
    <property type="evidence" value="ECO:0007669"/>
    <property type="project" value="UniProtKB-KW"/>
</dbReference>
<dbReference type="FunFam" id="2.40.50.140:FF:000163">
    <property type="entry name" value="Probable DNA ligase"/>
    <property type="match status" value="1"/>
</dbReference>
<evidence type="ECO:0000256" key="1">
    <source>
        <dbReference type="ARBA" id="ARBA00022598"/>
    </source>
</evidence>
<evidence type="ECO:0000256" key="14">
    <source>
        <dbReference type="RuleBase" id="RU000617"/>
    </source>
</evidence>
<dbReference type="CDD" id="cd07901">
    <property type="entry name" value="Adenylation_DNA_ligase_Arch_LigB"/>
    <property type="match status" value="1"/>
</dbReference>
<dbReference type="NCBIfam" id="NF002868">
    <property type="entry name" value="PRK03180.1"/>
    <property type="match status" value="1"/>
</dbReference>
<evidence type="ECO:0000256" key="9">
    <source>
        <dbReference type="ARBA" id="ARBA00023172"/>
    </source>
</evidence>
<dbReference type="NCBIfam" id="TIGR00574">
    <property type="entry name" value="dnl1"/>
    <property type="match status" value="1"/>
</dbReference>
<dbReference type="InterPro" id="IPR036599">
    <property type="entry name" value="DNA_ligase_N_sf"/>
</dbReference>
<evidence type="ECO:0000256" key="15">
    <source>
        <dbReference type="RuleBase" id="RU004196"/>
    </source>
</evidence>
<evidence type="ECO:0000256" key="8">
    <source>
        <dbReference type="ARBA" id="ARBA00022842"/>
    </source>
</evidence>
<dbReference type="PANTHER" id="PTHR45674">
    <property type="entry name" value="DNA LIGASE 1/3 FAMILY MEMBER"/>
    <property type="match status" value="1"/>
</dbReference>
<dbReference type="GO" id="GO:0006281">
    <property type="term" value="P:DNA repair"/>
    <property type="evidence" value="ECO:0007669"/>
    <property type="project" value="UniProtKB-KW"/>
</dbReference>
<dbReference type="InterPro" id="IPR012310">
    <property type="entry name" value="DNA_ligase_ATP-dep_cent"/>
</dbReference>
<evidence type="ECO:0000256" key="10">
    <source>
        <dbReference type="ARBA" id="ARBA00023204"/>
    </source>
</evidence>
<dbReference type="Pfam" id="PF01068">
    <property type="entry name" value="DNA_ligase_A_M"/>
    <property type="match status" value="1"/>
</dbReference>
<keyword evidence="7 14" id="KW-0067">ATP-binding</keyword>
<keyword evidence="9 14" id="KW-0233">DNA recombination</keyword>
<evidence type="ECO:0000259" key="16">
    <source>
        <dbReference type="PROSITE" id="PS50160"/>
    </source>
</evidence>
<comment type="similarity">
    <text evidence="15">Belongs to the ATP-dependent DNA ligase family.</text>
</comment>
<keyword evidence="2" id="KW-0132">Cell division</keyword>
<dbReference type="EMBL" id="CP116942">
    <property type="protein sequence ID" value="WCO66676.1"/>
    <property type="molecule type" value="Genomic_DNA"/>
</dbReference>
<dbReference type="InterPro" id="IPR012309">
    <property type="entry name" value="DNA_ligase_ATP-dep_C"/>
</dbReference>
<dbReference type="PANTHER" id="PTHR45674:SF13">
    <property type="entry name" value="DNA LIGASE-RELATED"/>
    <property type="match status" value="1"/>
</dbReference>
<evidence type="ECO:0000256" key="12">
    <source>
        <dbReference type="ARBA" id="ARBA00034003"/>
    </source>
</evidence>
<dbReference type="Gene3D" id="1.10.3260.10">
    <property type="entry name" value="DNA ligase, ATP-dependent, N-terminal domain"/>
    <property type="match status" value="1"/>
</dbReference>
<keyword evidence="1 14" id="KW-0436">Ligase</keyword>
<evidence type="ECO:0000313" key="17">
    <source>
        <dbReference type="EMBL" id="WCO66676.1"/>
    </source>
</evidence>
<evidence type="ECO:0000256" key="13">
    <source>
        <dbReference type="ARBA" id="ARBA00054532"/>
    </source>
</evidence>
<accession>A0AAE9Y6U6</accession>
<dbReference type="InterPro" id="IPR012340">
    <property type="entry name" value="NA-bd_OB-fold"/>
</dbReference>
<dbReference type="SUPFAM" id="SSF56091">
    <property type="entry name" value="DNA ligase/mRNA capping enzyme, catalytic domain"/>
    <property type="match status" value="1"/>
</dbReference>
<evidence type="ECO:0000256" key="5">
    <source>
        <dbReference type="ARBA" id="ARBA00022741"/>
    </source>
</evidence>
<dbReference type="KEGG" id="ima:PO878_19460"/>
<reference evidence="17" key="1">
    <citation type="submission" date="2023-01" db="EMBL/GenBank/DDBJ databases">
        <title>The diversity of Class Acidimicrobiia in South China Sea sediment environments and the proposal of Iamia marina sp. nov., a novel species of the genus Iamia.</title>
        <authorList>
            <person name="He Y."/>
            <person name="Tian X."/>
        </authorList>
    </citation>
    <scope>NUCLEOTIDE SEQUENCE</scope>
    <source>
        <strain evidence="17">DSM 19957</strain>
    </source>
</reference>
<dbReference type="SUPFAM" id="SSF117018">
    <property type="entry name" value="ATP-dependent DNA ligase DNA-binding domain"/>
    <property type="match status" value="1"/>
</dbReference>
<dbReference type="GO" id="GO:0051301">
    <property type="term" value="P:cell division"/>
    <property type="evidence" value="ECO:0007669"/>
    <property type="project" value="UniProtKB-KW"/>
</dbReference>
<dbReference type="PROSITE" id="PS00333">
    <property type="entry name" value="DNA_LIGASE_A2"/>
    <property type="match status" value="1"/>
</dbReference>
<evidence type="ECO:0000256" key="3">
    <source>
        <dbReference type="ARBA" id="ARBA00022705"/>
    </source>
</evidence>
<dbReference type="AlphaFoldDB" id="A0AAE9Y6U6"/>
<keyword evidence="18" id="KW-1185">Reference proteome</keyword>
<keyword evidence="5 14" id="KW-0547">Nucleotide-binding</keyword>
<organism evidence="17 18">
    <name type="scientific">Iamia majanohamensis</name>
    <dbReference type="NCBI Taxonomy" id="467976"/>
    <lineage>
        <taxon>Bacteria</taxon>
        <taxon>Bacillati</taxon>
        <taxon>Actinomycetota</taxon>
        <taxon>Acidimicrobiia</taxon>
        <taxon>Acidimicrobiales</taxon>
        <taxon>Iamiaceae</taxon>
        <taxon>Iamia</taxon>
    </lineage>
</organism>
<comment type="function">
    <text evidence="13">DNA ligase that seals nicks in double-stranded DNA during DNA replication, DNA recombination and DNA repair.</text>
</comment>
<dbReference type="GO" id="GO:0006310">
    <property type="term" value="P:DNA recombination"/>
    <property type="evidence" value="ECO:0007669"/>
    <property type="project" value="UniProtKB-KW"/>
</dbReference>
<dbReference type="RefSeq" id="WP_272736199.1">
    <property type="nucleotide sequence ID" value="NZ_CP116942.1"/>
</dbReference>
<dbReference type="GO" id="GO:0003677">
    <property type="term" value="F:DNA binding"/>
    <property type="evidence" value="ECO:0007669"/>
    <property type="project" value="InterPro"/>
</dbReference>
<dbReference type="Pfam" id="PF04675">
    <property type="entry name" value="DNA_ligase_A_N"/>
    <property type="match status" value="1"/>
</dbReference>
<dbReference type="Gene3D" id="2.40.50.140">
    <property type="entry name" value="Nucleic acid-binding proteins"/>
    <property type="match status" value="1"/>
</dbReference>
<keyword evidence="6 14" id="KW-0227">DNA damage</keyword>
<dbReference type="Gene3D" id="3.30.470.30">
    <property type="entry name" value="DNA ligase/mRNA capping enzyme"/>
    <property type="match status" value="1"/>
</dbReference>
<keyword evidence="3" id="KW-0235">DNA replication</keyword>
<dbReference type="InterPro" id="IPR050191">
    <property type="entry name" value="ATP-dep_DNA_ligase"/>
</dbReference>
<evidence type="ECO:0000256" key="11">
    <source>
        <dbReference type="ARBA" id="ARBA00023306"/>
    </source>
</evidence>
<evidence type="ECO:0000256" key="7">
    <source>
        <dbReference type="ARBA" id="ARBA00022840"/>
    </source>
</evidence>
<dbReference type="Pfam" id="PF04679">
    <property type="entry name" value="DNA_ligase_A_C"/>
    <property type="match status" value="1"/>
</dbReference>
<dbReference type="GO" id="GO:0003910">
    <property type="term" value="F:DNA ligase (ATP) activity"/>
    <property type="evidence" value="ECO:0007669"/>
    <property type="project" value="UniProtKB-EC"/>
</dbReference>
<comment type="catalytic activity">
    <reaction evidence="12 14">
        <text>ATP + (deoxyribonucleotide)n-3'-hydroxyl + 5'-phospho-(deoxyribonucleotide)m = (deoxyribonucleotide)n+m + AMP + diphosphate.</text>
        <dbReference type="EC" id="6.5.1.1"/>
    </reaction>
</comment>
<dbReference type="InterPro" id="IPR012308">
    <property type="entry name" value="DNA_ligase_ATP-dep_N"/>
</dbReference>
<proteinExistence type="inferred from homology"/>
<keyword evidence="11" id="KW-0131">Cell cycle</keyword>
<evidence type="ECO:0000313" key="18">
    <source>
        <dbReference type="Proteomes" id="UP001216390"/>
    </source>
</evidence>
<dbReference type="GO" id="GO:0046872">
    <property type="term" value="F:metal ion binding"/>
    <property type="evidence" value="ECO:0007669"/>
    <property type="project" value="UniProtKB-KW"/>
</dbReference>
<dbReference type="InterPro" id="IPR016059">
    <property type="entry name" value="DNA_ligase_ATP-dep_CS"/>
</dbReference>
<protein>
    <recommendedName>
        <fullName evidence="14">DNA ligase</fullName>
        <ecNumber evidence="14">6.5.1.1</ecNumber>
    </recommendedName>
</protein>
<name>A0AAE9Y6U6_9ACTN</name>
<dbReference type="InterPro" id="IPR000977">
    <property type="entry name" value="DNA_ligase_ATP-dep"/>
</dbReference>
<dbReference type="PROSITE" id="PS00697">
    <property type="entry name" value="DNA_LIGASE_A1"/>
    <property type="match status" value="1"/>
</dbReference>